<accession>A0A238FAD7</accession>
<dbReference type="EMBL" id="FMSP01000004">
    <property type="protein sequence ID" value="SCV69051.1"/>
    <property type="molecule type" value="Genomic_DNA"/>
</dbReference>
<proteinExistence type="predicted"/>
<dbReference type="OrthoDB" id="2539833at2759"/>
<reference evidence="2" key="1">
    <citation type="submission" date="2016-09" db="EMBL/GenBank/DDBJ databases">
        <authorList>
            <person name="Jeantristanb JTB J.-T."/>
            <person name="Ricardo R."/>
        </authorList>
    </citation>
    <scope>NUCLEOTIDE SEQUENCE [LARGE SCALE GENOMIC DNA]</scope>
</reference>
<dbReference type="Proteomes" id="UP000198372">
    <property type="component" value="Unassembled WGS sequence"/>
</dbReference>
<name>A0A238FAD7_9BASI</name>
<keyword evidence="2" id="KW-1185">Reference proteome</keyword>
<protein>
    <submittedName>
        <fullName evidence="1">BQ2448_2071 protein</fullName>
    </submittedName>
</protein>
<evidence type="ECO:0000313" key="2">
    <source>
        <dbReference type="Proteomes" id="UP000198372"/>
    </source>
</evidence>
<organism evidence="1 2">
    <name type="scientific">Microbotryum intermedium</name>
    <dbReference type="NCBI Taxonomy" id="269621"/>
    <lineage>
        <taxon>Eukaryota</taxon>
        <taxon>Fungi</taxon>
        <taxon>Dikarya</taxon>
        <taxon>Basidiomycota</taxon>
        <taxon>Pucciniomycotina</taxon>
        <taxon>Microbotryomycetes</taxon>
        <taxon>Microbotryales</taxon>
        <taxon>Microbotryaceae</taxon>
        <taxon>Microbotryum</taxon>
    </lineage>
</organism>
<gene>
    <name evidence="1" type="ORF">BQ2448_2071</name>
</gene>
<evidence type="ECO:0000313" key="1">
    <source>
        <dbReference type="EMBL" id="SCV69051.1"/>
    </source>
</evidence>
<dbReference type="AlphaFoldDB" id="A0A238FAD7"/>
<sequence>MHQRTIWSAAPACGIHVPIRSHVRPFVRFSYPSNYSASKIFHDFFRDAKLSSEL</sequence>